<gene>
    <name evidence="3" type="ORF">HNP63_001316</name>
</gene>
<dbReference type="EMBL" id="JACHGM010000027">
    <property type="protein sequence ID" value="MBB5141895.1"/>
    <property type="molecule type" value="Genomic_DNA"/>
</dbReference>
<evidence type="ECO:0000313" key="4">
    <source>
        <dbReference type="Proteomes" id="UP000529652"/>
    </source>
</evidence>
<dbReference type="Proteomes" id="UP000529652">
    <property type="component" value="Unassembled WGS sequence"/>
</dbReference>
<evidence type="ECO:0000256" key="1">
    <source>
        <dbReference type="SAM" id="MobiDB-lite"/>
    </source>
</evidence>
<evidence type="ECO:0000256" key="2">
    <source>
        <dbReference type="SAM" id="SignalP"/>
    </source>
</evidence>
<accession>A0AB34Z545</accession>
<feature type="compositionally biased region" description="Basic and acidic residues" evidence="1">
    <location>
        <begin position="80"/>
        <end position="101"/>
    </location>
</feature>
<keyword evidence="2" id="KW-0732">Signal</keyword>
<protein>
    <submittedName>
        <fullName evidence="3">Chromosome segregation ATPase</fullName>
    </submittedName>
</protein>
<reference evidence="3 4" key="1">
    <citation type="submission" date="2020-08" db="EMBL/GenBank/DDBJ databases">
        <title>Genomic Encyclopedia of Type Strains, Phase IV (KMG-IV): sequencing the most valuable type-strain genomes for metagenomic binning, comparative biology and taxonomic classification.</title>
        <authorList>
            <person name="Goeker M."/>
        </authorList>
    </citation>
    <scope>NUCLEOTIDE SEQUENCE [LARGE SCALE GENOMIC DNA]</scope>
    <source>
        <strain evidence="3 4">DSM 10508</strain>
    </source>
</reference>
<feature type="signal peptide" evidence="2">
    <location>
        <begin position="1"/>
        <end position="24"/>
    </location>
</feature>
<feature type="region of interest" description="Disordered" evidence="1">
    <location>
        <begin position="68"/>
        <end position="101"/>
    </location>
</feature>
<name>A0AB34Z545_BORAF</name>
<evidence type="ECO:0000313" key="3">
    <source>
        <dbReference type="EMBL" id="MBB5141895.1"/>
    </source>
</evidence>
<organism evidence="3 4">
    <name type="scientific">Borreliella afzelii</name>
    <name type="common">Borrelia afzelii</name>
    <dbReference type="NCBI Taxonomy" id="29518"/>
    <lineage>
        <taxon>Bacteria</taxon>
        <taxon>Pseudomonadati</taxon>
        <taxon>Spirochaetota</taxon>
        <taxon>Spirochaetia</taxon>
        <taxon>Spirochaetales</taxon>
        <taxon>Borreliaceae</taxon>
        <taxon>Borreliella</taxon>
    </lineage>
</organism>
<feature type="region of interest" description="Disordered" evidence="1">
    <location>
        <begin position="184"/>
        <end position="209"/>
    </location>
</feature>
<dbReference type="RefSeq" id="WP_183227670.1">
    <property type="nucleotide sequence ID" value="NZ_JACHGM010000027.1"/>
</dbReference>
<proteinExistence type="predicted"/>
<dbReference type="PROSITE" id="PS51257">
    <property type="entry name" value="PROKAR_LIPOPROTEIN"/>
    <property type="match status" value="1"/>
</dbReference>
<feature type="chain" id="PRO_5044293862" evidence="2">
    <location>
        <begin position="25"/>
        <end position="257"/>
    </location>
</feature>
<feature type="compositionally biased region" description="Polar residues" evidence="1">
    <location>
        <begin position="188"/>
        <end position="198"/>
    </location>
</feature>
<comment type="caution">
    <text evidence="3">The sequence shown here is derived from an EMBL/GenBank/DDBJ whole genome shotgun (WGS) entry which is preliminary data.</text>
</comment>
<dbReference type="AlphaFoldDB" id="A0AB34Z545"/>
<sequence length="257" mass="29353">MNKNMKMFIICAVFALLSSCKNYAISKDTEKNLKGFLEKELMQGDDPNNSLFNPPPILPSSRHDNTLVLKAAQAQSGGQKEVKKEDKQKEKKEDNKEKEEIEKQIKELKDKIEKSDKKTSLETYLEYEGEIKKIREELEEKLKDKKEEKEKLEKELKDLEESLKKKKDERKKALEEAKKKFEEFKGQVDSTTGETSGEQVKGQGQIGGQAWSKAQELGLSANYSSSAGTSDMTKGIIDDAIKKIEEELKKLLEDKKE</sequence>